<name>A0A9D1RSN2_9FIRM</name>
<sequence length="2029" mass="217063">MLLTLFPAAAFAAEPTGTFQKITAQEQLTDGQYVMVVNSGYAVGALEGTWLTATELADETGTLTNPAANLVWNLTVTAEGVTLTDNNGTQVAPKGGNENGIKAGNYAWSITFADGTFQFHGVGDDTVTLASNKQSQNKFRAYKNTTINAGYPCDFTLYKLDGEGGTDPGPTEPDTITIAQALAAANDTENLTVKGVVTLIDGKNVYLQDSTGGICVRMSANFDDIALGDTVIGTGKRATFNGLPQLDGSTYVKSSGLDLKPAVKTIGELTTADICTYVTLQNVEVTEVDDNGGKYSNPNITVTDGTNSIQLYKAAIEKNEDGTWPVKAGDVITITAAVGVYNTTLQLRNTTAAEIDLDGTPAGPIANGDQVVIYNPAYGKALSGTYNGYYNNGTDVSIADGIVKGFTEADVWTVADNGDGTWSFSYDGKNIGMDTQYTSMPLGGVNDKWTLEDAGNGLYYIKNTVRNSYMEYQDNYGTWSAYHTISAGSEGMFALAFYKVTEIPEPDPGEGLPENGDTVVLYNVSAQGVLAGQDDNAESPSITSAAATAANPIAEIGNGARVFTVEQNGAYYRFKTAYDGYLCSNGTGNNAFYAKEASEDADWTLAEYNGGFTLESRTAKFNGKYSQFLEYYGGTYKSYSMYNVTDKDIYTFKFYPVSSDVKVTDGVVNVPTVSFADGGDAFVGQDYIVSFTVSSVFGVKTISAKYGETEVVPTAENGMYSFTIPAAALSEGTVAVSVTGTDNKDVTFSGTLSVSVKDEPVISSVFPAANSETGDEKLPEIGFTFANAGENPTVTMTVNDAAVTPTVSGDKVSYVPAADLADGRTTVSVTLTRSDGKSVSRTWSFTIGKAQYQLYFGQLHSHTTYSDGSGSLESALEYVKNLPENANVDFVAFTDHSNYFDKSGEANPEAALYDTTQMTAYSQNLWNEYKSTVANFNASQSDVVALAGFEMTWSGGPGHINTFNTPGIVSRNNTTLNNKTADAGMKAYYALLSQAEGANSISQFNHPGNTFGTFSDFAYYDALIDTRMYLVEVGNGEGAIGAGGYYPSYEYYIMALDKGWHLAPTNNQDNHKGKWGNANDARDVILTDNFSEEGLYEAIRNYRVYATEDKNLEINYTLNGQMLGSIIEEVPEKANINVTVYDPDSSDSISKVEVVVNSGAVAYTWDDPAQLASGELTCSIPASYSYYFIRVTQGDGDLAVTAPVWVGETLKLGISSVECGTSTPVTEEPLTISTTLFNSETTNATVKSITYTSGTETLGTQTDLGTLDASSTLKVDWTYTPTVARVMTVTVAVVLEQDGIEYTYTMDLTLDVQDADQLVYIGIDASHANEYVAGNYKDSMGNFGNLAAGYSVRTVQLNTSADLIAACENTDGKYKAIILTAPSRRDGSALRDPYFTYSDKEIAALTAFNAAGGTLVLAGWSDYYESYASFPAADHMAAQQNKVLEALGSSLRIGDDATNDDQLNGGQTQRLYFSTYNWDHFLMNGVEFDPENPNNNLYSQLFSQYGGASIYVVDSEGNPTTTIPATVSPVVYGHASTYSKDSDNDGLGGDSMPKYAVAEGDDRLMVLATEQLEGKGLIVVSGAAFMSNFEVQAQIGDSGSEKNYSNYNICENLISYLNPITVSPIADVQKQELEGVKYTIEGVVTSNASGYDKDTAFFDCIYLQDGTAGINAFPVAGNFKIGDKVRITGTTSSYQGERQIAVTSIEKIGEETAPAPKEITASQLNDGSVLGSLVTLKGNVVSFEEANGLIQTILVRDSAGNIGRVFIDGYITTAKDVEGLEVGCAITATGLASYDNTFNAPDGPFPRIRIRDRADIVCAPAEGIVIVGPSIDRDDEEELPDEETPLSPSVFTDLDQDAWYYTNVVTVIESGLMNGVSATSFAPETSVSRAMLATILYRLSGETYSGSASFPDVAGGAWYSEAVAWASNRGIITGYDTGLFGPNDNVTREQLVTMLYRYQKAMEGSVSQKGDLSTFRDDDEISAYALDAMTWAVGAGVIQGRPGNQVAPTGLTTRAELCTILVRFEKLNG</sequence>
<dbReference type="CDD" id="cd04486">
    <property type="entry name" value="YhcR_OBF_like"/>
    <property type="match status" value="1"/>
</dbReference>
<dbReference type="Gene3D" id="3.20.20.140">
    <property type="entry name" value="Metal-dependent hydrolases"/>
    <property type="match status" value="1"/>
</dbReference>
<keyword evidence="1" id="KW-0677">Repeat</keyword>
<evidence type="ECO:0000256" key="1">
    <source>
        <dbReference type="ARBA" id="ARBA00022737"/>
    </source>
</evidence>
<reference evidence="3" key="2">
    <citation type="submission" date="2021-04" db="EMBL/GenBank/DDBJ databases">
        <authorList>
            <person name="Gilroy R."/>
        </authorList>
    </citation>
    <scope>NUCLEOTIDE SEQUENCE</scope>
    <source>
        <strain evidence="3">ChiGjej6B6-1540</strain>
    </source>
</reference>
<dbReference type="SUPFAM" id="SSF89550">
    <property type="entry name" value="PHP domain-like"/>
    <property type="match status" value="1"/>
</dbReference>
<dbReference type="CDD" id="cd00161">
    <property type="entry name" value="beta-trefoil_Ricin-like"/>
    <property type="match status" value="1"/>
</dbReference>
<dbReference type="InterPro" id="IPR001119">
    <property type="entry name" value="SLH_dom"/>
</dbReference>
<evidence type="ECO:0000259" key="2">
    <source>
        <dbReference type="PROSITE" id="PS51272"/>
    </source>
</evidence>
<feature type="domain" description="SLH" evidence="2">
    <location>
        <begin position="1972"/>
        <end position="2029"/>
    </location>
</feature>
<comment type="caution">
    <text evidence="3">The sequence shown here is derived from an EMBL/GenBank/DDBJ whole genome shotgun (WGS) entry which is preliminary data.</text>
</comment>
<proteinExistence type="predicted"/>
<feature type="domain" description="SLH" evidence="2">
    <location>
        <begin position="1847"/>
        <end position="1905"/>
    </location>
</feature>
<evidence type="ECO:0000313" key="3">
    <source>
        <dbReference type="EMBL" id="HIW93726.1"/>
    </source>
</evidence>
<dbReference type="NCBIfam" id="NF038032">
    <property type="entry name" value="CehA_McbA_metalo"/>
    <property type="match status" value="1"/>
</dbReference>
<organism evidence="3 4">
    <name type="scientific">Candidatus Flavonifractor merdipullorum</name>
    <dbReference type="NCBI Taxonomy" id="2838590"/>
    <lineage>
        <taxon>Bacteria</taxon>
        <taxon>Bacillati</taxon>
        <taxon>Bacillota</taxon>
        <taxon>Clostridia</taxon>
        <taxon>Eubacteriales</taxon>
        <taxon>Oscillospiraceae</taxon>
        <taxon>Flavonifractor</taxon>
    </lineage>
</organism>
<accession>A0A9D1RSN2</accession>
<dbReference type="Pfam" id="PF00395">
    <property type="entry name" value="SLH"/>
    <property type="match status" value="3"/>
</dbReference>
<evidence type="ECO:0000313" key="4">
    <source>
        <dbReference type="Proteomes" id="UP000824192"/>
    </source>
</evidence>
<reference evidence="3" key="1">
    <citation type="journal article" date="2021" name="PeerJ">
        <title>Extensive microbial diversity within the chicken gut microbiome revealed by metagenomics and culture.</title>
        <authorList>
            <person name="Gilroy R."/>
            <person name="Ravi A."/>
            <person name="Getino M."/>
            <person name="Pursley I."/>
            <person name="Horton D.L."/>
            <person name="Alikhan N.F."/>
            <person name="Baker D."/>
            <person name="Gharbi K."/>
            <person name="Hall N."/>
            <person name="Watson M."/>
            <person name="Adriaenssens E.M."/>
            <person name="Foster-Nyarko E."/>
            <person name="Jarju S."/>
            <person name="Secka A."/>
            <person name="Antonio M."/>
            <person name="Oren A."/>
            <person name="Chaudhuri R.R."/>
            <person name="La Ragione R."/>
            <person name="Hildebrand F."/>
            <person name="Pallen M.J."/>
        </authorList>
    </citation>
    <scope>NUCLEOTIDE SEQUENCE</scope>
    <source>
        <strain evidence="3">ChiGjej6B6-1540</strain>
    </source>
</reference>
<dbReference type="InterPro" id="IPR016195">
    <property type="entry name" value="Pol/histidinol_Pase-like"/>
</dbReference>
<feature type="domain" description="SLH" evidence="2">
    <location>
        <begin position="1906"/>
        <end position="1969"/>
    </location>
</feature>
<dbReference type="PROSITE" id="PS51272">
    <property type="entry name" value="SLH"/>
    <property type="match status" value="3"/>
</dbReference>
<dbReference type="Proteomes" id="UP000824192">
    <property type="component" value="Unassembled WGS sequence"/>
</dbReference>
<protein>
    <submittedName>
        <fullName evidence="3">S-layer homology domain-containing protein</fullName>
    </submittedName>
</protein>
<gene>
    <name evidence="3" type="ORF">H9868_04210</name>
</gene>
<dbReference type="EMBL" id="DXGA01000090">
    <property type="protein sequence ID" value="HIW93726.1"/>
    <property type="molecule type" value="Genomic_DNA"/>
</dbReference>